<feature type="transmembrane region" description="Helical" evidence="5">
    <location>
        <begin position="145"/>
        <end position="169"/>
    </location>
</feature>
<feature type="transmembrane region" description="Helical" evidence="5">
    <location>
        <begin position="231"/>
        <end position="249"/>
    </location>
</feature>
<dbReference type="OrthoDB" id="117970at2157"/>
<feature type="domain" description="Major facilitator superfamily (MFS) profile" evidence="6">
    <location>
        <begin position="20"/>
        <end position="419"/>
    </location>
</feature>
<evidence type="ECO:0000256" key="5">
    <source>
        <dbReference type="SAM" id="Phobius"/>
    </source>
</evidence>
<accession>F4G2K2</accession>
<feature type="transmembrane region" description="Helical" evidence="5">
    <location>
        <begin position="175"/>
        <end position="194"/>
    </location>
</feature>
<dbReference type="GO" id="GO:0005886">
    <property type="term" value="C:plasma membrane"/>
    <property type="evidence" value="ECO:0007669"/>
    <property type="project" value="TreeGrafter"/>
</dbReference>
<evidence type="ECO:0000256" key="2">
    <source>
        <dbReference type="ARBA" id="ARBA00022692"/>
    </source>
</evidence>
<gene>
    <name evidence="7" type="ordered locus">Mcup_0945</name>
</gene>
<protein>
    <submittedName>
        <fullName evidence="7">General substrate transporter</fullName>
    </submittedName>
</protein>
<dbReference type="PATRIC" id="fig|1006006.8.peg.941"/>
<dbReference type="STRING" id="1006006.Mcup_0945"/>
<comment type="subcellular location">
    <subcellularLocation>
        <location evidence="1">Membrane</location>
        <topology evidence="1">Multi-pass membrane protein</topology>
    </subcellularLocation>
</comment>
<feature type="transmembrane region" description="Helical" evidence="5">
    <location>
        <begin position="86"/>
        <end position="104"/>
    </location>
</feature>
<dbReference type="GO" id="GO:0046943">
    <property type="term" value="F:carboxylic acid transmembrane transporter activity"/>
    <property type="evidence" value="ECO:0007669"/>
    <property type="project" value="TreeGrafter"/>
</dbReference>
<evidence type="ECO:0000313" key="8">
    <source>
        <dbReference type="Proteomes" id="UP000007812"/>
    </source>
</evidence>
<dbReference type="InterPro" id="IPR020846">
    <property type="entry name" value="MFS_dom"/>
</dbReference>
<keyword evidence="2 5" id="KW-0812">Transmembrane</keyword>
<dbReference type="HOGENOM" id="CLU_001265_46_6_2"/>
<evidence type="ECO:0000256" key="1">
    <source>
        <dbReference type="ARBA" id="ARBA00004141"/>
    </source>
</evidence>
<evidence type="ECO:0000259" key="6">
    <source>
        <dbReference type="PROSITE" id="PS50850"/>
    </source>
</evidence>
<dbReference type="Pfam" id="PF00083">
    <property type="entry name" value="Sugar_tr"/>
    <property type="match status" value="1"/>
</dbReference>
<feature type="transmembrane region" description="Helical" evidence="5">
    <location>
        <begin position="56"/>
        <end position="79"/>
    </location>
</feature>
<dbReference type="SUPFAM" id="SSF103473">
    <property type="entry name" value="MFS general substrate transporter"/>
    <property type="match status" value="1"/>
</dbReference>
<feature type="transmembrane region" description="Helical" evidence="5">
    <location>
        <begin position="393"/>
        <end position="414"/>
    </location>
</feature>
<dbReference type="RefSeq" id="WP_013737548.1">
    <property type="nucleotide sequence ID" value="NC_015435.1"/>
</dbReference>
<keyword evidence="8" id="KW-1185">Reference proteome</keyword>
<evidence type="ECO:0000313" key="7">
    <source>
        <dbReference type="EMBL" id="AEB95050.1"/>
    </source>
</evidence>
<keyword evidence="3 5" id="KW-1133">Transmembrane helix</keyword>
<dbReference type="GeneID" id="10493136"/>
<reference evidence="7 8" key="1">
    <citation type="journal article" date="2011" name="J. Bacteriol.">
        <title>Complete genome sequence of Metallosphaera cuprina, a metal sulfide-oxidizing archaeon from a hot spring.</title>
        <authorList>
            <person name="Liu L.J."/>
            <person name="You X.Y."/>
            <person name="Zheng H."/>
            <person name="Wang S."/>
            <person name="Jiang C.Y."/>
            <person name="Liu S.J."/>
        </authorList>
    </citation>
    <scope>NUCLEOTIDE SEQUENCE [LARGE SCALE GENOMIC DNA]</scope>
    <source>
        <strain evidence="7 8">Ar-4</strain>
    </source>
</reference>
<dbReference type="PROSITE" id="PS50850">
    <property type="entry name" value="MFS"/>
    <property type="match status" value="1"/>
</dbReference>
<dbReference type="PANTHER" id="PTHR23508:SF10">
    <property type="entry name" value="CARBOXYLIC ACID TRANSPORTER PROTEIN HOMOLOG"/>
    <property type="match status" value="1"/>
</dbReference>
<dbReference type="KEGG" id="mcn:Mcup_0945"/>
<organism evidence="7 8">
    <name type="scientific">Metallosphaera cuprina (strain Ar-4)</name>
    <dbReference type="NCBI Taxonomy" id="1006006"/>
    <lineage>
        <taxon>Archaea</taxon>
        <taxon>Thermoproteota</taxon>
        <taxon>Thermoprotei</taxon>
        <taxon>Sulfolobales</taxon>
        <taxon>Sulfolobaceae</taxon>
        <taxon>Metallosphaera</taxon>
    </lineage>
</organism>
<proteinExistence type="predicted"/>
<feature type="transmembrane region" description="Helical" evidence="5">
    <location>
        <begin position="110"/>
        <end position="133"/>
    </location>
</feature>
<name>F4G2K2_METCR</name>
<feature type="transmembrane region" description="Helical" evidence="5">
    <location>
        <begin position="364"/>
        <end position="387"/>
    </location>
</feature>
<sequence>MEEPLKEYEEKKLNSFHIKTMLIAGAGQIVDGYDLTAAALVTTSLMAYFGSSLLTLSTYLFASIISGNIVGALIFGYLAKHGRKRFYGVDAALMTLGALLQAFVSSPSQLVFLRFLLGLGIGADYVLSPLVAAEYSNRKDRGKMLGISGGVMWNLGALVSAVVTLTLGYFLPSDILWRAVLALGSVPAISVIIARRRYPETPHYLLFIKRDLKELGERYNVRTFLENVKRVSGISLSVLLLAALSWYLYDIGAYSGVFFGPSVIAQKLGINGVLFELIILAAFSVPWNFVSAMTNDRLGRRKLQAIGFVGMGLTTLLFAFLLGKVSAIVTLLVYGISSIFNSLGPGTIVGFWGVELFPAEIRGVTQGITVLGGRLGVLTTTFLFPILLADFGIFATMITLGVIAIGAAGVSMMLPEPARVSLSKIEVSGLSALREVKAQSEEATK</sequence>
<dbReference type="AlphaFoldDB" id="F4G2K2"/>
<dbReference type="eggNOG" id="arCOG02689">
    <property type="taxonomic scope" value="Archaea"/>
</dbReference>
<feature type="transmembrane region" description="Helical" evidence="5">
    <location>
        <begin position="269"/>
        <end position="291"/>
    </location>
</feature>
<feature type="transmembrane region" description="Helical" evidence="5">
    <location>
        <begin position="328"/>
        <end position="352"/>
    </location>
</feature>
<feature type="transmembrane region" description="Helical" evidence="5">
    <location>
        <begin position="303"/>
        <end position="322"/>
    </location>
</feature>
<dbReference type="InterPro" id="IPR036259">
    <property type="entry name" value="MFS_trans_sf"/>
</dbReference>
<evidence type="ECO:0000256" key="4">
    <source>
        <dbReference type="ARBA" id="ARBA00023136"/>
    </source>
</evidence>
<dbReference type="Proteomes" id="UP000007812">
    <property type="component" value="Chromosome"/>
</dbReference>
<dbReference type="EMBL" id="CP002656">
    <property type="protein sequence ID" value="AEB95050.1"/>
    <property type="molecule type" value="Genomic_DNA"/>
</dbReference>
<evidence type="ECO:0000256" key="3">
    <source>
        <dbReference type="ARBA" id="ARBA00022989"/>
    </source>
</evidence>
<dbReference type="PANTHER" id="PTHR23508">
    <property type="entry name" value="CARBOXYLIC ACID TRANSPORTER PROTEIN HOMOLOG"/>
    <property type="match status" value="1"/>
</dbReference>
<feature type="transmembrane region" description="Helical" evidence="5">
    <location>
        <begin position="21"/>
        <end position="50"/>
    </location>
</feature>
<dbReference type="Gene3D" id="1.20.1250.20">
    <property type="entry name" value="MFS general substrate transporter like domains"/>
    <property type="match status" value="1"/>
</dbReference>
<dbReference type="InterPro" id="IPR005828">
    <property type="entry name" value="MFS_sugar_transport-like"/>
</dbReference>
<keyword evidence="4 5" id="KW-0472">Membrane</keyword>